<name>A0A8H3IRB6_9LECA</name>
<feature type="transmembrane region" description="Helical" evidence="1">
    <location>
        <begin position="62"/>
        <end position="91"/>
    </location>
</feature>
<proteinExistence type="predicted"/>
<gene>
    <name evidence="2" type="ORF">IMSHALPRED_011126</name>
</gene>
<dbReference type="Proteomes" id="UP000664534">
    <property type="component" value="Unassembled WGS sequence"/>
</dbReference>
<reference evidence="2" key="1">
    <citation type="submission" date="2021-03" db="EMBL/GenBank/DDBJ databases">
        <authorList>
            <person name="Tagirdzhanova G."/>
        </authorList>
    </citation>
    <scope>NUCLEOTIDE SEQUENCE</scope>
</reference>
<keyword evidence="1" id="KW-1133">Transmembrane helix</keyword>
<dbReference type="AlphaFoldDB" id="A0A8H3IRB6"/>
<evidence type="ECO:0000313" key="2">
    <source>
        <dbReference type="EMBL" id="CAF9937402.1"/>
    </source>
</evidence>
<dbReference type="EMBL" id="CAJPDT010000099">
    <property type="protein sequence ID" value="CAF9937402.1"/>
    <property type="molecule type" value="Genomic_DNA"/>
</dbReference>
<sequence>MSSANMSSNSMTAAPTMILDIIISTVAPTTTPDINTAAPTTIPGPNSPNKSLLDLVEFYLELFLTAVALLAIFVGVGMSILCIIAGFIDLFRKMRERRARRRAAAAAEASAVELAMVGGTNLGR</sequence>
<keyword evidence="3" id="KW-1185">Reference proteome</keyword>
<keyword evidence="1" id="KW-0812">Transmembrane</keyword>
<keyword evidence="1" id="KW-0472">Membrane</keyword>
<protein>
    <submittedName>
        <fullName evidence="2">Uncharacterized protein</fullName>
    </submittedName>
</protein>
<comment type="caution">
    <text evidence="2">The sequence shown here is derived from an EMBL/GenBank/DDBJ whole genome shotgun (WGS) entry which is preliminary data.</text>
</comment>
<organism evidence="2 3">
    <name type="scientific">Imshaugia aleurites</name>
    <dbReference type="NCBI Taxonomy" id="172621"/>
    <lineage>
        <taxon>Eukaryota</taxon>
        <taxon>Fungi</taxon>
        <taxon>Dikarya</taxon>
        <taxon>Ascomycota</taxon>
        <taxon>Pezizomycotina</taxon>
        <taxon>Lecanoromycetes</taxon>
        <taxon>OSLEUM clade</taxon>
        <taxon>Lecanoromycetidae</taxon>
        <taxon>Lecanorales</taxon>
        <taxon>Lecanorineae</taxon>
        <taxon>Parmeliaceae</taxon>
        <taxon>Imshaugia</taxon>
    </lineage>
</organism>
<evidence type="ECO:0000256" key="1">
    <source>
        <dbReference type="SAM" id="Phobius"/>
    </source>
</evidence>
<evidence type="ECO:0000313" key="3">
    <source>
        <dbReference type="Proteomes" id="UP000664534"/>
    </source>
</evidence>
<accession>A0A8H3IRB6</accession>